<dbReference type="PANTHER" id="PTHR43792:SF8">
    <property type="entry name" value="[RIBOSOMAL PROTEIN US5]-ALANINE N-ACETYLTRANSFERASE"/>
    <property type="match status" value="1"/>
</dbReference>
<organism evidence="5 6">
    <name type="scientific">Pseudomonas syringae pv. apii</name>
    <dbReference type="NCBI Taxonomy" id="81036"/>
    <lineage>
        <taxon>Bacteria</taxon>
        <taxon>Pseudomonadati</taxon>
        <taxon>Pseudomonadota</taxon>
        <taxon>Gammaproteobacteria</taxon>
        <taxon>Pseudomonadales</taxon>
        <taxon>Pseudomonadaceae</taxon>
        <taxon>Pseudomonas</taxon>
    </lineage>
</organism>
<dbReference type="EMBL" id="RBPL01000071">
    <property type="protein sequence ID" value="RMN95679.1"/>
    <property type="molecule type" value="Genomic_DNA"/>
</dbReference>
<reference evidence="5 6" key="1">
    <citation type="submission" date="2018-08" db="EMBL/GenBank/DDBJ databases">
        <title>Recombination of ecologically and evolutionarily significant loci maintains genetic cohesion in the Pseudomonas syringae species complex.</title>
        <authorList>
            <person name="Dillon M."/>
            <person name="Thakur S."/>
            <person name="Almeida R.N.D."/>
            <person name="Weir B.S."/>
            <person name="Guttman D.S."/>
        </authorList>
    </citation>
    <scope>NUCLEOTIDE SEQUENCE [LARGE SCALE GENOMIC DNA]</scope>
    <source>
        <strain evidence="5 6">1089_5</strain>
    </source>
</reference>
<dbReference type="Gene3D" id="3.40.630.30">
    <property type="match status" value="1"/>
</dbReference>
<evidence type="ECO:0000256" key="2">
    <source>
        <dbReference type="ARBA" id="ARBA00023315"/>
    </source>
</evidence>
<evidence type="ECO:0000313" key="6">
    <source>
        <dbReference type="Proteomes" id="UP000278062"/>
    </source>
</evidence>
<dbReference type="SUPFAM" id="SSF55729">
    <property type="entry name" value="Acyl-CoA N-acyltransferases (Nat)"/>
    <property type="match status" value="1"/>
</dbReference>
<dbReference type="InterPro" id="IPR000182">
    <property type="entry name" value="GNAT_dom"/>
</dbReference>
<dbReference type="PANTHER" id="PTHR43792">
    <property type="entry name" value="GNAT FAMILY, PUTATIVE (AFU_ORTHOLOGUE AFUA_3G00765)-RELATED-RELATED"/>
    <property type="match status" value="1"/>
</dbReference>
<comment type="caution">
    <text evidence="5">The sequence shown here is derived from an EMBL/GenBank/DDBJ whole genome shotgun (WGS) entry which is preliminary data.</text>
</comment>
<comment type="similarity">
    <text evidence="3">Belongs to the acetyltransferase family. RimJ subfamily.</text>
</comment>
<dbReference type="AlphaFoldDB" id="A0A3M3RH15"/>
<accession>A0A3M3RH15</accession>
<gene>
    <name evidence="5" type="ORF">ALQ49_04980</name>
</gene>
<evidence type="ECO:0000259" key="4">
    <source>
        <dbReference type="PROSITE" id="PS51186"/>
    </source>
</evidence>
<protein>
    <submittedName>
        <fullName evidence="5">Acetyltransferase, GNAT family</fullName>
    </submittedName>
</protein>
<dbReference type="InterPro" id="IPR016181">
    <property type="entry name" value="Acyl_CoA_acyltransferase"/>
</dbReference>
<sequence>MTDRLVLQERYMTVTWPLFAHCVALKCFLHLSRKRHRNAAAFEHLSRWKTPMCLELPRLRTSRLLLAALQPEQASTLSRLADEPTIAAMTSALPSPYTLEHAQAFIAQAHEQFATGQTLGLGIHVTETGELAGVVSFRFSTLHQRANLGYWMGVDYRNNGYTREAVRGLMTYGFTHMNFNRIAGQCFSDNLASARVLERCGLLYEGCMKGVFLKNGVFKDMSLFGLLRAQYEASEARS</sequence>
<dbReference type="GO" id="GO:0016747">
    <property type="term" value="F:acyltransferase activity, transferring groups other than amino-acyl groups"/>
    <property type="evidence" value="ECO:0007669"/>
    <property type="project" value="InterPro"/>
</dbReference>
<dbReference type="Pfam" id="PF13302">
    <property type="entry name" value="Acetyltransf_3"/>
    <property type="match status" value="1"/>
</dbReference>
<dbReference type="Proteomes" id="UP000278062">
    <property type="component" value="Unassembled WGS sequence"/>
</dbReference>
<keyword evidence="1 5" id="KW-0808">Transferase</keyword>
<evidence type="ECO:0000256" key="1">
    <source>
        <dbReference type="ARBA" id="ARBA00022679"/>
    </source>
</evidence>
<evidence type="ECO:0000256" key="3">
    <source>
        <dbReference type="ARBA" id="ARBA00038502"/>
    </source>
</evidence>
<keyword evidence="2" id="KW-0012">Acyltransferase</keyword>
<dbReference type="PROSITE" id="PS51186">
    <property type="entry name" value="GNAT"/>
    <property type="match status" value="1"/>
</dbReference>
<proteinExistence type="inferred from homology"/>
<evidence type="ECO:0000313" key="5">
    <source>
        <dbReference type="EMBL" id="RMN95679.1"/>
    </source>
</evidence>
<dbReference type="InterPro" id="IPR051531">
    <property type="entry name" value="N-acetyltransferase"/>
</dbReference>
<feature type="domain" description="N-acetyltransferase" evidence="4">
    <location>
        <begin position="84"/>
        <end position="226"/>
    </location>
</feature>
<name>A0A3M3RH15_9PSED</name>